<accession>A0A8I5N086</accession>
<organism evidence="1 2">
    <name type="scientific">Papio anubis</name>
    <name type="common">Olive baboon</name>
    <dbReference type="NCBI Taxonomy" id="9555"/>
    <lineage>
        <taxon>Eukaryota</taxon>
        <taxon>Metazoa</taxon>
        <taxon>Chordata</taxon>
        <taxon>Craniata</taxon>
        <taxon>Vertebrata</taxon>
        <taxon>Euteleostomi</taxon>
        <taxon>Mammalia</taxon>
        <taxon>Eutheria</taxon>
        <taxon>Euarchontoglires</taxon>
        <taxon>Primates</taxon>
        <taxon>Haplorrhini</taxon>
        <taxon>Catarrhini</taxon>
        <taxon>Cercopithecidae</taxon>
        <taxon>Cercopithecinae</taxon>
        <taxon>Papio</taxon>
    </lineage>
</organism>
<dbReference type="Ensembl" id="ENSPANT00000077096.1">
    <property type="protein sequence ID" value="ENSPANP00000052350.1"/>
    <property type="gene ID" value="ENSPANG00000045216.1"/>
</dbReference>
<keyword evidence="2" id="KW-1185">Reference proteome</keyword>
<sequence length="125" mass="14533">FVARVEIIKLPFQVHFRWLEHLWNLQESQQRQTESRSVAQAGVQWPDLGSLQAPPSGFTPFSCLSLWSSWDYRRLPPRPEAMHTSSPRKEESKLQSMHVLLMMQRVGSRKHAVFQGFLNLTSSRS</sequence>
<reference evidence="1 2" key="1">
    <citation type="submission" date="2012-03" db="EMBL/GenBank/DDBJ databases">
        <title>Whole Genome Assembly of Papio anubis.</title>
        <authorList>
            <person name="Liu Y.L."/>
            <person name="Abraham K.A."/>
            <person name="Akbar H.A."/>
            <person name="Ali S.A."/>
            <person name="Anosike U.A."/>
            <person name="Aqrawi P.A."/>
            <person name="Arias F.A."/>
            <person name="Attaway T.A."/>
            <person name="Awwad R.A."/>
            <person name="Babu C.B."/>
            <person name="Bandaranaike D.B."/>
            <person name="Battles P.B."/>
            <person name="Bell A.B."/>
            <person name="Beltran B.B."/>
            <person name="Berhane-Mersha D.B."/>
            <person name="Bess C.B."/>
            <person name="Bickham C.B."/>
            <person name="Bolden T.B."/>
            <person name="Carter K.C."/>
            <person name="Chau D.C."/>
            <person name="Chavez A.C."/>
            <person name="Clerc-Blankenburg K.C."/>
            <person name="Coyle M.C."/>
            <person name="Dao M.D."/>
            <person name="Davila M.L.D."/>
            <person name="Davy-Carroll L.D."/>
            <person name="Denson S.D."/>
            <person name="Dinh H.D."/>
            <person name="Fernandez S.F."/>
            <person name="Fernando P.F."/>
            <person name="Forbes L.F."/>
            <person name="Francis C.F."/>
            <person name="Francisco L.F."/>
            <person name="Fu Q.F."/>
            <person name="Garcia-Iii R.G."/>
            <person name="Garrett T.G."/>
            <person name="Gross S.G."/>
            <person name="Gubbala S.G."/>
            <person name="Hirani K.H."/>
            <person name="Hogues M.H."/>
            <person name="Hollins B.H."/>
            <person name="Jackson L.J."/>
            <person name="Javaid M.J."/>
            <person name="Jhangiani S.J."/>
            <person name="Johnson A.J."/>
            <person name="Johnson B.J."/>
            <person name="Jones J.J."/>
            <person name="Joshi V.J."/>
            <person name="Kalu J.K."/>
            <person name="Khan N.K."/>
            <person name="Korchina V.K."/>
            <person name="Kovar C.K."/>
            <person name="Lago L.L."/>
            <person name="Lara F.L."/>
            <person name="Le T.-K.L."/>
            <person name="Lee S.L."/>
            <person name="Legall-Iii F.L."/>
            <person name="Lemon S.L."/>
            <person name="Liu J.L."/>
            <person name="Liu Y.-S.L."/>
            <person name="Liyanage D.L."/>
            <person name="Lopez J.L."/>
            <person name="Lorensuhewa L.L."/>
            <person name="Mata R.M."/>
            <person name="Mathew T.M."/>
            <person name="Mercado C.M."/>
            <person name="Mercado I.M."/>
            <person name="Morales K.M."/>
            <person name="Morgan M.M."/>
            <person name="Munidasa M.M."/>
            <person name="Ngo D.N."/>
            <person name="Nguyen L.N."/>
            <person name="Nguyen T.N."/>
            <person name="Nguyen N.N."/>
            <person name="Obregon M.O."/>
            <person name="Okwuonu G.O."/>
            <person name="Ongeri F.O."/>
            <person name="Onwere C.O."/>
            <person name="Osifeso I.O."/>
            <person name="Parra A.P."/>
            <person name="Patil S.P."/>
            <person name="Perez A.P."/>
            <person name="Perez Y.P."/>
            <person name="Pham C.P."/>
            <person name="Pu L.-L.P."/>
            <person name="Puazo M.P."/>
            <person name="Quiroz J.Q."/>
            <person name="Rouhana J.R."/>
            <person name="Ruiz M.R."/>
            <person name="Ruiz S.-J.R."/>
            <person name="Saada N.S."/>
            <person name="Santibanez J.S."/>
            <person name="Scheel M.S."/>
            <person name="Schneider B.S."/>
            <person name="Simmons D.S."/>
            <person name="Sisson I.S."/>
            <person name="Tang L.-Y.T."/>
            <person name="Thornton R.T."/>
            <person name="Tisius J.T."/>
            <person name="Toledanes G.T."/>
            <person name="Trejos Z.T."/>
            <person name="Usmani K.U."/>
            <person name="Varghese R.V."/>
            <person name="Vattathil S.V."/>
            <person name="Vee V.V."/>
            <person name="Walker D.W."/>
            <person name="Weissenberger G.W."/>
            <person name="White C.W."/>
            <person name="Williams A.W."/>
            <person name="Woodworth J.W."/>
            <person name="Wright R.W."/>
            <person name="Zhu Y.Z."/>
            <person name="Han Y.H."/>
            <person name="Newsham I.N."/>
            <person name="Nazareth L.N."/>
            <person name="Worley K.W."/>
            <person name="Muzny D.M."/>
            <person name="Rogers J.R."/>
            <person name="Gibbs R.G."/>
        </authorList>
    </citation>
    <scope>NUCLEOTIDE SEQUENCE [LARGE SCALE GENOMIC DNA]</scope>
</reference>
<proteinExistence type="predicted"/>
<evidence type="ECO:0000313" key="2">
    <source>
        <dbReference type="Proteomes" id="UP000028761"/>
    </source>
</evidence>
<reference evidence="1" key="3">
    <citation type="submission" date="2025-09" db="UniProtKB">
        <authorList>
            <consortium name="Ensembl"/>
        </authorList>
    </citation>
    <scope>IDENTIFICATION</scope>
</reference>
<protein>
    <submittedName>
        <fullName evidence="1">Uncharacterized protein</fullName>
    </submittedName>
</protein>
<dbReference type="PANTHER" id="PTHR46254:SF7">
    <property type="entry name" value="PI4-KINASE N-TERMINAL DOMAIN-CONTAINING PROTEIN"/>
    <property type="match status" value="1"/>
</dbReference>
<dbReference type="AlphaFoldDB" id="A0A8I5N086"/>
<dbReference type="GeneTree" id="ENSGT00940000165497"/>
<name>A0A8I5N086_PAPAN</name>
<reference evidence="1" key="2">
    <citation type="submission" date="2025-08" db="UniProtKB">
        <authorList>
            <consortium name="Ensembl"/>
        </authorList>
    </citation>
    <scope>IDENTIFICATION</scope>
</reference>
<dbReference type="PANTHER" id="PTHR46254">
    <property type="entry name" value="PROTEIN GVQW1-RELATED"/>
    <property type="match status" value="1"/>
</dbReference>
<evidence type="ECO:0000313" key="1">
    <source>
        <dbReference type="Ensembl" id="ENSPANP00000052350.1"/>
    </source>
</evidence>
<dbReference type="Proteomes" id="UP000028761">
    <property type="component" value="Chromosome 1"/>
</dbReference>